<dbReference type="Pfam" id="PF00380">
    <property type="entry name" value="Ribosomal_S9"/>
    <property type="match status" value="1"/>
</dbReference>
<keyword evidence="8" id="KW-1185">Reference proteome</keyword>
<evidence type="ECO:0000313" key="7">
    <source>
        <dbReference type="JaponicusDB" id="SJAG_04753"/>
    </source>
</evidence>
<evidence type="ECO:0000256" key="1">
    <source>
        <dbReference type="ARBA" id="ARBA00005251"/>
    </source>
</evidence>
<dbReference type="GO" id="GO:0003723">
    <property type="term" value="F:RNA binding"/>
    <property type="evidence" value="ECO:0000318"/>
    <property type="project" value="GO_Central"/>
</dbReference>
<dbReference type="GeneID" id="7049338"/>
<dbReference type="GO" id="GO:0006412">
    <property type="term" value="P:translation"/>
    <property type="evidence" value="ECO:0007669"/>
    <property type="project" value="InterPro"/>
</dbReference>
<dbReference type="PANTHER" id="PTHR21569">
    <property type="entry name" value="RIBOSOMAL PROTEIN S9"/>
    <property type="match status" value="1"/>
</dbReference>
<accession>B6K7N6</accession>
<dbReference type="GO" id="GO:0003735">
    <property type="term" value="F:structural constituent of ribosome"/>
    <property type="evidence" value="ECO:0000318"/>
    <property type="project" value="GO_Central"/>
</dbReference>
<dbReference type="OrthoDB" id="10254627at2759"/>
<proteinExistence type="inferred from homology"/>
<dbReference type="EMBL" id="KE651168">
    <property type="protein sequence ID" value="EEB09540.1"/>
    <property type="molecule type" value="Genomic_DNA"/>
</dbReference>
<dbReference type="InterPro" id="IPR020568">
    <property type="entry name" value="Ribosomal_Su5_D2-typ_SF"/>
</dbReference>
<dbReference type="PANTHER" id="PTHR21569:SF1">
    <property type="entry name" value="SMALL RIBOSOMAL SUBUNIT PROTEIN US9M"/>
    <property type="match status" value="1"/>
</dbReference>
<reference evidence="6 8" key="1">
    <citation type="journal article" date="2011" name="Science">
        <title>Comparative functional genomics of the fission yeasts.</title>
        <authorList>
            <person name="Rhind N."/>
            <person name="Chen Z."/>
            <person name="Yassour M."/>
            <person name="Thompson D.A."/>
            <person name="Haas B.J."/>
            <person name="Habib N."/>
            <person name="Wapinski I."/>
            <person name="Roy S."/>
            <person name="Lin M.F."/>
            <person name="Heiman D.I."/>
            <person name="Young S.K."/>
            <person name="Furuya K."/>
            <person name="Guo Y."/>
            <person name="Pidoux A."/>
            <person name="Chen H.M."/>
            <person name="Robbertse B."/>
            <person name="Goldberg J.M."/>
            <person name="Aoki K."/>
            <person name="Bayne E.H."/>
            <person name="Berlin A.M."/>
            <person name="Desjardins C.A."/>
            <person name="Dobbs E."/>
            <person name="Dukaj L."/>
            <person name="Fan L."/>
            <person name="FitzGerald M.G."/>
            <person name="French C."/>
            <person name="Gujja S."/>
            <person name="Hansen K."/>
            <person name="Keifenheim D."/>
            <person name="Levin J.Z."/>
            <person name="Mosher R.A."/>
            <person name="Mueller C.A."/>
            <person name="Pfiffner J."/>
            <person name="Priest M."/>
            <person name="Russ C."/>
            <person name="Smialowska A."/>
            <person name="Swoboda P."/>
            <person name="Sykes S.M."/>
            <person name="Vaughn M."/>
            <person name="Vengrova S."/>
            <person name="Yoder R."/>
            <person name="Zeng Q."/>
            <person name="Allshire R."/>
            <person name="Baulcombe D."/>
            <person name="Birren B.W."/>
            <person name="Brown W."/>
            <person name="Ekwall K."/>
            <person name="Kellis M."/>
            <person name="Leatherwood J."/>
            <person name="Levin H."/>
            <person name="Margalit H."/>
            <person name="Martienssen R."/>
            <person name="Nieduszynski C.A."/>
            <person name="Spatafora J.W."/>
            <person name="Friedman N."/>
            <person name="Dalgaard J.Z."/>
            <person name="Baumann P."/>
            <person name="Niki H."/>
            <person name="Regev A."/>
            <person name="Nusbaum C."/>
        </authorList>
    </citation>
    <scope>NUCLEOTIDE SEQUENCE [LARGE SCALE GENOMIC DNA]</scope>
    <source>
        <strain evidence="8">yFS275 / FY16936</strain>
    </source>
</reference>
<gene>
    <name evidence="7" type="primary">mrps9</name>
    <name evidence="6" type="ORF">SJAG_04753</name>
</gene>
<dbReference type="GO" id="GO:0005763">
    <property type="term" value="C:mitochondrial small ribosomal subunit"/>
    <property type="evidence" value="ECO:0000318"/>
    <property type="project" value="GO_Central"/>
</dbReference>
<dbReference type="eggNOG" id="KOG1697">
    <property type="taxonomic scope" value="Eukaryota"/>
</dbReference>
<dbReference type="NCBIfam" id="NF001099">
    <property type="entry name" value="PRK00132.1"/>
    <property type="match status" value="1"/>
</dbReference>
<dbReference type="RefSeq" id="XP_002175833.1">
    <property type="nucleotide sequence ID" value="XM_002175797.1"/>
</dbReference>
<protein>
    <recommendedName>
        <fullName evidence="4">Small ribosomal subunit protein uS9m</fullName>
    </recommendedName>
    <alternativeName>
        <fullName evidence="5">37S ribosomal protein S9, mitochondrial</fullName>
    </alternativeName>
</protein>
<dbReference type="Proteomes" id="UP000001744">
    <property type="component" value="Unassembled WGS sequence"/>
</dbReference>
<keyword evidence="3" id="KW-0687">Ribonucleoprotein</keyword>
<comment type="similarity">
    <text evidence="1">Belongs to the universal ribosomal protein uS9 family.</text>
</comment>
<evidence type="ECO:0000256" key="5">
    <source>
        <dbReference type="ARBA" id="ARBA00042623"/>
    </source>
</evidence>
<dbReference type="OMA" id="RESAMWA"/>
<dbReference type="AlphaFoldDB" id="B6K7N6"/>
<dbReference type="VEuPathDB" id="FungiDB:SJAG_04753"/>
<dbReference type="InterPro" id="IPR000754">
    <property type="entry name" value="Ribosomal_uS9"/>
</dbReference>
<dbReference type="InterPro" id="IPR023035">
    <property type="entry name" value="Ribosomal_uS9_bac/plastid"/>
</dbReference>
<name>B6K7N6_SCHJY</name>
<evidence type="ECO:0000313" key="8">
    <source>
        <dbReference type="Proteomes" id="UP000001744"/>
    </source>
</evidence>
<dbReference type="SUPFAM" id="SSF54211">
    <property type="entry name" value="Ribosomal protein S5 domain 2-like"/>
    <property type="match status" value="1"/>
</dbReference>
<organism evidence="6 8">
    <name type="scientific">Schizosaccharomyces japonicus (strain yFS275 / FY16936)</name>
    <name type="common">Fission yeast</name>
    <dbReference type="NCBI Taxonomy" id="402676"/>
    <lineage>
        <taxon>Eukaryota</taxon>
        <taxon>Fungi</taxon>
        <taxon>Dikarya</taxon>
        <taxon>Ascomycota</taxon>
        <taxon>Taphrinomycotina</taxon>
        <taxon>Schizosaccharomycetes</taxon>
        <taxon>Schizosaccharomycetales</taxon>
        <taxon>Schizosaccharomycetaceae</taxon>
        <taxon>Schizosaccharomyces</taxon>
    </lineage>
</organism>
<evidence type="ECO:0000256" key="4">
    <source>
        <dbReference type="ARBA" id="ARBA00039318"/>
    </source>
</evidence>
<dbReference type="InterPro" id="IPR014721">
    <property type="entry name" value="Ribsml_uS5_D2-typ_fold_subgr"/>
</dbReference>
<evidence type="ECO:0000313" key="6">
    <source>
        <dbReference type="EMBL" id="EEB09540.1"/>
    </source>
</evidence>
<evidence type="ECO:0000256" key="3">
    <source>
        <dbReference type="ARBA" id="ARBA00023274"/>
    </source>
</evidence>
<dbReference type="STRING" id="402676.B6K7N6"/>
<keyword evidence="2 6" id="KW-0689">Ribosomal protein</keyword>
<dbReference type="HOGENOM" id="CLU_036531_0_0_1"/>
<evidence type="ECO:0000256" key="2">
    <source>
        <dbReference type="ARBA" id="ARBA00022980"/>
    </source>
</evidence>
<dbReference type="JaponicusDB" id="SJAG_04753">
    <property type="gene designation" value="mrps9"/>
</dbReference>
<dbReference type="Gene3D" id="3.30.230.10">
    <property type="match status" value="1"/>
</dbReference>
<sequence>MNGRTPLNVGRRRPFVLIIITKMQFICPKLTPYRLFSPLQLPCLLGRRGIQTLQVVPSTNTYFTSNVPFHTIYLRLEELLHSCRPWVFAAPEHVPLPKWKSLEEYRREFHDTKTNTLEYRRITNILNELNRLSSEFRPSYVDEVLNMFRSETTAAGSVLTEKTPDHLGCSSARGLRKSSRSSVRMVPGHGLIYVNGVPIHQYFGRLHDRKHVLEPLVYTGRILSYNVWALVRGGGTTGQAGAVRTGICHALLIQEPDLKPILRANKCVTYDVRRVERKKTGQPKARKKYTWVKR</sequence>